<protein>
    <submittedName>
        <fullName evidence="3">IQ motif, EF-hand binding site</fullName>
    </submittedName>
</protein>
<dbReference type="PROSITE" id="PS50096">
    <property type="entry name" value="IQ"/>
    <property type="match status" value="3"/>
</dbReference>
<accession>A0A0P1AA82</accession>
<dbReference type="STRING" id="4781.A0A0P1AA82"/>
<evidence type="ECO:0000256" key="2">
    <source>
        <dbReference type="SAM" id="MobiDB-lite"/>
    </source>
</evidence>
<feature type="region of interest" description="Disordered" evidence="2">
    <location>
        <begin position="61"/>
        <end position="82"/>
    </location>
</feature>
<dbReference type="CDD" id="cd23767">
    <property type="entry name" value="IQCD"/>
    <property type="match status" value="1"/>
</dbReference>
<keyword evidence="4" id="KW-1185">Reference proteome</keyword>
<dbReference type="Proteomes" id="UP000054928">
    <property type="component" value="Unassembled WGS sequence"/>
</dbReference>
<evidence type="ECO:0000313" key="4">
    <source>
        <dbReference type="Proteomes" id="UP000054928"/>
    </source>
</evidence>
<dbReference type="GeneID" id="36399635"/>
<sequence>MRLKKGSLLGSSSSIENIGQTVIEGDRNLLSHICLKSDQHGHTLDIVPRKAAALRRNLVARGSTQQQVEHKHDKGSHKSQAPRYHRKLKIFKIDQHRHGQCAAKENAETIVSERQEGSNNEDEFCSERTSYALTRSVTCTTHTKSPTIPPKVVTRFLRKTSMRQHCENQQENDDLVSSFRQIEKLQTTVLPQTRASGTFLATKENAHLDAQGGPMDPTLTLPLANRSTRLVHRELVITKDILMREQLVRQLKQKAALIDSLANDFVRVQDRLKHAQEKLELTSAVSFSSDLMDTAAETADSKSIIAEAEVNVIRLRNQVATLIKRLNYHVHHMDILITGFRQSTATVIEGILKWRKSSHRRRHVSNSQRLVRFSWRIRKTTNYLLQIDEDVRSLFPSVALELLLGPSAVYNPLMLSCTMLKQLQSPYAGKISLIENNCSSCDPFSPETSNGCLLSAENIADLRKTLISSPITPTFDRDRLQQCLSAINDEKDLEALEKQRLKEEQEQVQSVYDPFTTIKFAGGVEQILSDVIATQLPTSHLLTEQLRTRQEDTNHDKGILLTTASPDEKFLVNCERLRLYITKRSTHFESSSRLGQKNKLQGNVVVRLNNEKRIRNYYARKIQLQYLAHRQRHAIFKNLAQLVRKVQASVIDIQRVFRGYRAKYDFKSMKSLWWEHKHQIAAIRTITNAFRRHQRRLRHGQSMTLESIAHARYVNMMTMKQNELDYQRTEQYRRAGEERRRQRLLQFQKDQMEQRKLTAAIRLQAMVRARLAKNQAQVLRQKRIAQVNAISAITIQARIRKYLKTRKIRRQQCQELARINKSAIRIQSIYRGYSLRLSLLRKFDDKSCHTKALNSEGGRNDSIHDKSKSRVVVAAEKKVMHSKCLPRIRTSLSRPSIDKNNLSGRKLERSRAFRESISLPPLYCRDKSIMLSPTETSRRLSIGMTRIELKLKEAEIRANFDSPPSRRSSFIGSTRHIT</sequence>
<dbReference type="EMBL" id="CCYD01000261">
    <property type="protein sequence ID" value="CEG37127.1"/>
    <property type="molecule type" value="Genomic_DNA"/>
</dbReference>
<evidence type="ECO:0000313" key="3">
    <source>
        <dbReference type="EMBL" id="CEG37127.1"/>
    </source>
</evidence>
<dbReference type="InterPro" id="IPR000048">
    <property type="entry name" value="IQ_motif_EF-hand-BS"/>
</dbReference>
<keyword evidence="1" id="KW-0175">Coiled coil</keyword>
<reference evidence="4" key="1">
    <citation type="submission" date="2014-09" db="EMBL/GenBank/DDBJ databases">
        <authorList>
            <person name="Sharma Rahul"/>
            <person name="Thines Marco"/>
        </authorList>
    </citation>
    <scope>NUCLEOTIDE SEQUENCE [LARGE SCALE GENOMIC DNA]</scope>
</reference>
<dbReference type="Gene3D" id="1.20.5.190">
    <property type="match status" value="1"/>
</dbReference>
<feature type="coiled-coil region" evidence="1">
    <location>
        <begin position="244"/>
        <end position="278"/>
    </location>
</feature>
<name>A0A0P1AA82_PLAHL</name>
<proteinExistence type="predicted"/>
<dbReference type="SMART" id="SM00015">
    <property type="entry name" value="IQ"/>
    <property type="match status" value="4"/>
</dbReference>
<dbReference type="OMA" id="RSENCTN"/>
<dbReference type="RefSeq" id="XP_024573496.1">
    <property type="nucleotide sequence ID" value="XM_024722418.1"/>
</dbReference>
<dbReference type="OrthoDB" id="73584at2759"/>
<dbReference type="AlphaFoldDB" id="A0A0P1AA82"/>
<organism evidence="3 4">
    <name type="scientific">Plasmopara halstedii</name>
    <name type="common">Downy mildew of sunflower</name>
    <dbReference type="NCBI Taxonomy" id="4781"/>
    <lineage>
        <taxon>Eukaryota</taxon>
        <taxon>Sar</taxon>
        <taxon>Stramenopiles</taxon>
        <taxon>Oomycota</taxon>
        <taxon>Peronosporomycetes</taxon>
        <taxon>Peronosporales</taxon>
        <taxon>Peronosporaceae</taxon>
        <taxon>Plasmopara</taxon>
    </lineage>
</organism>
<dbReference type="Pfam" id="PF00612">
    <property type="entry name" value="IQ"/>
    <property type="match status" value="1"/>
</dbReference>
<evidence type="ECO:0000256" key="1">
    <source>
        <dbReference type="SAM" id="Coils"/>
    </source>
</evidence>